<keyword evidence="2" id="KW-1185">Reference proteome</keyword>
<dbReference type="Proteomes" id="UP000193920">
    <property type="component" value="Unassembled WGS sequence"/>
</dbReference>
<accession>A0A1Y2DZE4</accession>
<sequence length="578" mass="66726">MDSYGVQMKKKRKLNSKEDIEELKSLRNETIAIKQDTLHTIDNLQFQSSELNKQLSKLDEAISYLQGTGNISLKEETLKKTITKERKSYNNFSAEIIYKICSYLEVREDIISCLFVNKAWGCEAMKVLYNDIISPPDEFFWRISILNENQEKINKENESYEMDNTSITKVLNNKNNSNQDDNVIHPNEDYLKKWRPQITIKSISFDEQLNFEHFSLMASSPLFSSLVQLEFIDVEDIPATFIDVLNHCNKLKNLRIHNCTFQIPSLLVLQAISQLKQLTDLEFDYVMVDAGEEEYYNAWSKIFKNCKFLKNVILQCCRCIPTTLPLFNSVCKNLRKLEMKHTEVNMSAYIPAISEYCPNLVHLSFNSDGMTDDLVFQLVQGCTKIKNLDLLSCSIITDKALFTIAQHLENLQEIRLDRCHNLTEEGFNVLVQSCPNLRTIYLGDNQEIITDRIICNLCKCCPLLHTVDISNCNAISDRGICNLARNCKNLRTLDLSGLDGITKKSLWWIKEYHYNSLEKLSIGGCVLLTDDETVNILKYFKNLNYLSASLDTTNNPSVIEYLSLQSQDFNYIPYRIIV</sequence>
<organism evidence="1 2">
    <name type="scientific">Neocallimastix californiae</name>
    <dbReference type="NCBI Taxonomy" id="1754190"/>
    <lineage>
        <taxon>Eukaryota</taxon>
        <taxon>Fungi</taxon>
        <taxon>Fungi incertae sedis</taxon>
        <taxon>Chytridiomycota</taxon>
        <taxon>Chytridiomycota incertae sedis</taxon>
        <taxon>Neocallimastigomycetes</taxon>
        <taxon>Neocallimastigales</taxon>
        <taxon>Neocallimastigaceae</taxon>
        <taxon>Neocallimastix</taxon>
    </lineage>
</organism>
<protein>
    <submittedName>
        <fullName evidence="1">RNI-like protein</fullName>
    </submittedName>
</protein>
<gene>
    <name evidence="1" type="ORF">LY90DRAFT_668063</name>
</gene>
<dbReference type="STRING" id="1754190.A0A1Y2DZE4"/>
<dbReference type="SUPFAM" id="SSF52058">
    <property type="entry name" value="L domain-like"/>
    <property type="match status" value="1"/>
</dbReference>
<dbReference type="SMART" id="SM00367">
    <property type="entry name" value="LRR_CC"/>
    <property type="match status" value="7"/>
</dbReference>
<evidence type="ECO:0000313" key="2">
    <source>
        <dbReference type="Proteomes" id="UP000193920"/>
    </source>
</evidence>
<dbReference type="Gene3D" id="3.80.10.10">
    <property type="entry name" value="Ribonuclease Inhibitor"/>
    <property type="match status" value="1"/>
</dbReference>
<reference evidence="1 2" key="1">
    <citation type="submission" date="2016-08" db="EMBL/GenBank/DDBJ databases">
        <title>A Parts List for Fungal Cellulosomes Revealed by Comparative Genomics.</title>
        <authorList>
            <consortium name="DOE Joint Genome Institute"/>
            <person name="Haitjema C.H."/>
            <person name="Gilmore S.P."/>
            <person name="Henske J.K."/>
            <person name="Solomon K.V."/>
            <person name="De Groot R."/>
            <person name="Kuo A."/>
            <person name="Mondo S.J."/>
            <person name="Salamov A.A."/>
            <person name="Labutti K."/>
            <person name="Zhao Z."/>
            <person name="Chiniquy J."/>
            <person name="Barry K."/>
            <person name="Brewer H.M."/>
            <person name="Purvine S.O."/>
            <person name="Wright A.T."/>
            <person name="Boxma B."/>
            <person name="Van Alen T."/>
            <person name="Hackstein J.H."/>
            <person name="Baker S.E."/>
            <person name="Grigoriev I.V."/>
            <person name="O'Malley M.A."/>
        </authorList>
    </citation>
    <scope>NUCLEOTIDE SEQUENCE [LARGE SCALE GENOMIC DNA]</scope>
    <source>
        <strain evidence="1 2">G1</strain>
    </source>
</reference>
<dbReference type="EMBL" id="MCOG01000053">
    <property type="protein sequence ID" value="ORY64678.1"/>
    <property type="molecule type" value="Genomic_DNA"/>
</dbReference>
<dbReference type="InterPro" id="IPR006553">
    <property type="entry name" value="Leu-rich_rpt_Cys-con_subtyp"/>
</dbReference>
<dbReference type="PANTHER" id="PTHR13318">
    <property type="entry name" value="PARTNER OF PAIRED, ISOFORM B-RELATED"/>
    <property type="match status" value="1"/>
</dbReference>
<dbReference type="InterPro" id="IPR032675">
    <property type="entry name" value="LRR_dom_sf"/>
</dbReference>
<comment type="caution">
    <text evidence="1">The sequence shown here is derived from an EMBL/GenBank/DDBJ whole genome shotgun (WGS) entry which is preliminary data.</text>
</comment>
<dbReference type="OrthoDB" id="2098831at2759"/>
<proteinExistence type="predicted"/>
<dbReference type="GO" id="GO:0019005">
    <property type="term" value="C:SCF ubiquitin ligase complex"/>
    <property type="evidence" value="ECO:0007669"/>
    <property type="project" value="TreeGrafter"/>
</dbReference>
<dbReference type="SUPFAM" id="SSF52047">
    <property type="entry name" value="RNI-like"/>
    <property type="match status" value="1"/>
</dbReference>
<dbReference type="AlphaFoldDB" id="A0A1Y2DZE4"/>
<dbReference type="PANTHER" id="PTHR13318:SF95">
    <property type="entry name" value="F-BOX PROTEIN YLR352W"/>
    <property type="match status" value="1"/>
</dbReference>
<dbReference type="GO" id="GO:0031146">
    <property type="term" value="P:SCF-dependent proteasomal ubiquitin-dependent protein catabolic process"/>
    <property type="evidence" value="ECO:0007669"/>
    <property type="project" value="TreeGrafter"/>
</dbReference>
<evidence type="ECO:0000313" key="1">
    <source>
        <dbReference type="EMBL" id="ORY64678.1"/>
    </source>
</evidence>
<name>A0A1Y2DZE4_9FUNG</name>